<keyword evidence="2 4" id="KW-0819">tRNA processing</keyword>
<dbReference type="InterPro" id="IPR001656">
    <property type="entry name" value="PsdUridine_synth_TruD"/>
</dbReference>
<evidence type="ECO:0000256" key="4">
    <source>
        <dbReference type="HAMAP-Rule" id="MF_01082"/>
    </source>
</evidence>
<accession>D5V5M3</accession>
<dbReference type="Proteomes" id="UP000000939">
    <property type="component" value="Chromosome"/>
</dbReference>
<evidence type="ECO:0000256" key="1">
    <source>
        <dbReference type="ARBA" id="ARBA00007953"/>
    </source>
</evidence>
<dbReference type="InterPro" id="IPR020103">
    <property type="entry name" value="PsdUridine_synth_cat_dom_sf"/>
</dbReference>
<dbReference type="KEGG" id="ant:Arnit_0394"/>
<dbReference type="PROSITE" id="PS50984">
    <property type="entry name" value="TRUD"/>
    <property type="match status" value="1"/>
</dbReference>
<dbReference type="STRING" id="572480.Arnit_0394"/>
<comment type="function">
    <text evidence="4">Responsible for synthesis of pseudouridine from uracil-13 in transfer RNAs.</text>
</comment>
<sequence>MKRVFLQNYKPLEFKFYQNIDDFVVTENPINFTNRGNFIILKIEKERLGTWDLIDSLARNLNIYDNEIGYAGLKDKNATTTQHISIPRKYAKDIKKFKHPKIKILETYLHSTKLNIGDLIGNSFEINLHEVESCDVGIIEKRLHELAKNGMPNFFGYQRFGKDVKENLEKANKIIYGDLKIRDRKLEKMLISIYQSDLFNKWLAKRVEMSDGKFKLLDGEVMKSLDDLKFFTPNKINEKIIKDFEDKKIVPTGLLCGREVYRARNEAQLIEKEFDDTYIQEKGLRRDAIIFPKDIFVNYDVENKKCKLKFTLPKASYATVVVENIANQNLRV</sequence>
<dbReference type="InterPro" id="IPR050170">
    <property type="entry name" value="TruD_pseudoU_synthase"/>
</dbReference>
<feature type="active site" description="Nucleophile" evidence="4">
    <location>
        <position position="75"/>
    </location>
</feature>
<dbReference type="InterPro" id="IPR011760">
    <property type="entry name" value="PsdUridine_synth_TruD_insert"/>
</dbReference>
<dbReference type="HAMAP" id="MF_01082">
    <property type="entry name" value="TruD"/>
    <property type="match status" value="1"/>
</dbReference>
<evidence type="ECO:0000256" key="3">
    <source>
        <dbReference type="ARBA" id="ARBA00023235"/>
    </source>
</evidence>
<evidence type="ECO:0000256" key="2">
    <source>
        <dbReference type="ARBA" id="ARBA00022694"/>
    </source>
</evidence>
<dbReference type="EMBL" id="CP001999">
    <property type="protein sequence ID" value="ADG92059.1"/>
    <property type="molecule type" value="Genomic_DNA"/>
</dbReference>
<dbReference type="OrthoDB" id="1550679at2"/>
<proteinExistence type="inferred from homology"/>
<comment type="catalytic activity">
    <reaction evidence="4">
        <text>uridine(13) in tRNA = pseudouridine(13) in tRNA</text>
        <dbReference type="Rhea" id="RHEA:42540"/>
        <dbReference type="Rhea" id="RHEA-COMP:10105"/>
        <dbReference type="Rhea" id="RHEA-COMP:10106"/>
        <dbReference type="ChEBI" id="CHEBI:65314"/>
        <dbReference type="ChEBI" id="CHEBI:65315"/>
        <dbReference type="EC" id="5.4.99.27"/>
    </reaction>
</comment>
<feature type="domain" description="TRUD" evidence="5">
    <location>
        <begin position="150"/>
        <end position="309"/>
    </location>
</feature>
<protein>
    <recommendedName>
        <fullName evidence="4">tRNA pseudouridine synthase D</fullName>
        <ecNumber evidence="4">5.4.99.27</ecNumber>
    </recommendedName>
    <alternativeName>
        <fullName evidence="4">tRNA pseudouridine(13) synthase</fullName>
    </alternativeName>
    <alternativeName>
        <fullName evidence="4">tRNA pseudouridylate synthase D</fullName>
    </alternativeName>
    <alternativeName>
        <fullName evidence="4">tRNA-uridine isomerase D</fullName>
    </alternativeName>
</protein>
<dbReference type="PROSITE" id="PS01268">
    <property type="entry name" value="UPF0024"/>
    <property type="match status" value="1"/>
</dbReference>
<dbReference type="GO" id="GO:0031119">
    <property type="term" value="P:tRNA pseudouridine synthesis"/>
    <property type="evidence" value="ECO:0007669"/>
    <property type="project" value="UniProtKB-UniRule"/>
</dbReference>
<dbReference type="RefSeq" id="WP_013134204.1">
    <property type="nucleotide sequence ID" value="NC_014166.1"/>
</dbReference>
<dbReference type="HOGENOM" id="CLU_005281_4_0_7"/>
<dbReference type="InterPro" id="IPR042214">
    <property type="entry name" value="TruD_catalytic"/>
</dbReference>
<dbReference type="AlphaFoldDB" id="D5V5M3"/>
<keyword evidence="3 4" id="KW-0413">Isomerase</keyword>
<organism evidence="6 7">
    <name type="scientific">Arcobacter nitrofigilis (strain ATCC 33309 / DSM 7299 / CCUG 15893 / LMG 7604 / NCTC 12251 / CI)</name>
    <name type="common">Campylobacter nitrofigilis</name>
    <dbReference type="NCBI Taxonomy" id="572480"/>
    <lineage>
        <taxon>Bacteria</taxon>
        <taxon>Pseudomonadati</taxon>
        <taxon>Campylobacterota</taxon>
        <taxon>Epsilonproteobacteria</taxon>
        <taxon>Campylobacterales</taxon>
        <taxon>Arcobacteraceae</taxon>
        <taxon>Arcobacter</taxon>
    </lineage>
</organism>
<dbReference type="Gene3D" id="3.30.2340.10">
    <property type="entry name" value="TruD, insertion domain"/>
    <property type="match status" value="1"/>
</dbReference>
<name>D5V5M3_ARCNC</name>
<dbReference type="eggNOG" id="COG0585">
    <property type="taxonomic scope" value="Bacteria"/>
</dbReference>
<dbReference type="GO" id="GO:0160150">
    <property type="term" value="F:tRNA pseudouridine(13) synthase activity"/>
    <property type="evidence" value="ECO:0007669"/>
    <property type="project" value="UniProtKB-EC"/>
</dbReference>
<dbReference type="GO" id="GO:0003723">
    <property type="term" value="F:RNA binding"/>
    <property type="evidence" value="ECO:0007669"/>
    <property type="project" value="InterPro"/>
</dbReference>
<dbReference type="SUPFAM" id="SSF55120">
    <property type="entry name" value="Pseudouridine synthase"/>
    <property type="match status" value="1"/>
</dbReference>
<comment type="similarity">
    <text evidence="1 4">Belongs to the pseudouridine synthase TruD family.</text>
</comment>
<dbReference type="Gene3D" id="3.30.2350.20">
    <property type="entry name" value="TruD, catalytic domain"/>
    <property type="match status" value="1"/>
</dbReference>
<evidence type="ECO:0000259" key="5">
    <source>
        <dbReference type="PROSITE" id="PS50984"/>
    </source>
</evidence>
<gene>
    <name evidence="4" type="primary">truD</name>
    <name evidence="6" type="ordered locus">Arnit_0394</name>
</gene>
<dbReference type="InterPro" id="IPR043165">
    <property type="entry name" value="TruD_insert_sf"/>
</dbReference>
<keyword evidence="7" id="KW-1185">Reference proteome</keyword>
<dbReference type="GO" id="GO:0005829">
    <property type="term" value="C:cytosol"/>
    <property type="evidence" value="ECO:0007669"/>
    <property type="project" value="TreeGrafter"/>
</dbReference>
<dbReference type="InterPro" id="IPR020119">
    <property type="entry name" value="PsdUridine_synth_TruD_CS"/>
</dbReference>
<reference evidence="6 7" key="1">
    <citation type="journal article" date="2010" name="Stand. Genomic Sci.">
        <title>Complete genome sequence of Arcobacter nitrofigilis type strain (CI).</title>
        <authorList>
            <person name="Pati A."/>
            <person name="Gronow S."/>
            <person name="Lapidus A."/>
            <person name="Copeland A."/>
            <person name="Glavina Del Rio T."/>
            <person name="Nolan M."/>
            <person name="Lucas S."/>
            <person name="Tice H."/>
            <person name="Cheng J.F."/>
            <person name="Han C."/>
            <person name="Chertkov O."/>
            <person name="Bruce D."/>
            <person name="Tapia R."/>
            <person name="Goodwin L."/>
            <person name="Pitluck S."/>
            <person name="Liolios K."/>
            <person name="Ivanova N."/>
            <person name="Mavromatis K."/>
            <person name="Chen A."/>
            <person name="Palaniappan K."/>
            <person name="Land M."/>
            <person name="Hauser L."/>
            <person name="Chang Y.J."/>
            <person name="Jeffries C.D."/>
            <person name="Detter J.C."/>
            <person name="Rohde M."/>
            <person name="Goker M."/>
            <person name="Bristow J."/>
            <person name="Eisen J.A."/>
            <person name="Markowitz V."/>
            <person name="Hugenholtz P."/>
            <person name="Klenk H.P."/>
            <person name="Kyrpides N.C."/>
        </authorList>
    </citation>
    <scope>NUCLEOTIDE SEQUENCE [LARGE SCALE GENOMIC DNA]</scope>
    <source>
        <strain evidence="7">ATCC 33309 / DSM 7299 / CCUG 15893 / LMG 7604 / NCTC 12251 / CI</strain>
    </source>
</reference>
<dbReference type="PANTHER" id="PTHR47811:SF1">
    <property type="entry name" value="TRNA PSEUDOURIDINE SYNTHASE D"/>
    <property type="match status" value="1"/>
</dbReference>
<dbReference type="EC" id="5.4.99.27" evidence="4"/>
<dbReference type="PANTHER" id="PTHR47811">
    <property type="entry name" value="TRNA PSEUDOURIDINE SYNTHASE D"/>
    <property type="match status" value="1"/>
</dbReference>
<evidence type="ECO:0000313" key="6">
    <source>
        <dbReference type="EMBL" id="ADG92059.1"/>
    </source>
</evidence>
<dbReference type="Pfam" id="PF01142">
    <property type="entry name" value="TruD"/>
    <property type="match status" value="2"/>
</dbReference>
<evidence type="ECO:0000313" key="7">
    <source>
        <dbReference type="Proteomes" id="UP000000939"/>
    </source>
</evidence>